<evidence type="ECO:0000313" key="2">
    <source>
        <dbReference type="EMBL" id="QNJ91192.1"/>
    </source>
</evidence>
<organism evidence="2 3">
    <name type="scientific">Mycolicibacterium fluoranthenivorans</name>
    <dbReference type="NCBI Taxonomy" id="258505"/>
    <lineage>
        <taxon>Bacteria</taxon>
        <taxon>Bacillati</taxon>
        <taxon>Actinomycetota</taxon>
        <taxon>Actinomycetes</taxon>
        <taxon>Mycobacteriales</taxon>
        <taxon>Mycobacteriaceae</taxon>
        <taxon>Mycolicibacterium</taxon>
    </lineage>
</organism>
<evidence type="ECO:0000313" key="3">
    <source>
        <dbReference type="Proteomes" id="UP000515498"/>
    </source>
</evidence>
<accession>A0A7G8PA26</accession>
<name>A0A7G8PA26_9MYCO</name>
<protein>
    <recommendedName>
        <fullName evidence="1">ESAT-6-like protein</fullName>
    </recommendedName>
</protein>
<dbReference type="EMBL" id="CP059894">
    <property type="protein sequence ID" value="QNJ91192.1"/>
    <property type="molecule type" value="Genomic_DNA"/>
</dbReference>
<dbReference type="Proteomes" id="UP000515498">
    <property type="component" value="Chromosome"/>
</dbReference>
<dbReference type="InterPro" id="IPR036689">
    <property type="entry name" value="ESAT-6-like_sf"/>
</dbReference>
<evidence type="ECO:0000256" key="1">
    <source>
        <dbReference type="RuleBase" id="RU362001"/>
    </source>
</evidence>
<dbReference type="KEGG" id="mflu:HZU40_23655"/>
<dbReference type="Gene3D" id="1.10.287.1060">
    <property type="entry name" value="ESAT-6-like"/>
    <property type="match status" value="1"/>
</dbReference>
<comment type="similarity">
    <text evidence="1">Belongs to the WXG100 family.</text>
</comment>
<dbReference type="NCBIfam" id="TIGR03930">
    <property type="entry name" value="WXG100_ESAT6"/>
    <property type="match status" value="1"/>
</dbReference>
<dbReference type="InterPro" id="IPR010310">
    <property type="entry name" value="T7SS_ESAT-6-like"/>
</dbReference>
<proteinExistence type="inferred from homology"/>
<dbReference type="RefSeq" id="WP_187096004.1">
    <property type="nucleotide sequence ID" value="NZ_CP059894.1"/>
</dbReference>
<reference evidence="2 3" key="1">
    <citation type="submission" date="2020-07" db="EMBL/GenBank/DDBJ databases">
        <title>Draft genome sequence of four isobutane-metabolizing strains capable of cometabolically degrading diverse ether contaminants.</title>
        <authorList>
            <person name="Chen W."/>
            <person name="Faulkner N."/>
            <person name="Smith C."/>
            <person name="Hyman M."/>
        </authorList>
    </citation>
    <scope>NUCLEOTIDE SEQUENCE [LARGE SCALE GENOMIC DNA]</scope>
    <source>
        <strain evidence="2 3">2A</strain>
    </source>
</reference>
<gene>
    <name evidence="2" type="ORF">HZU40_23655</name>
</gene>
<dbReference type="SUPFAM" id="SSF140453">
    <property type="entry name" value="EsxAB dimer-like"/>
    <property type="match status" value="1"/>
</dbReference>
<dbReference type="Pfam" id="PF06013">
    <property type="entry name" value="WXG100"/>
    <property type="match status" value="1"/>
</dbReference>
<sequence length="99" mass="10411">MPDQLNVDPIDIRMSSDHMDMHHTDLQAAHSAANADIEASQSGWVGTSAAALQAKFTEWQAATAQLCGDVAAHGAAFRKAADGYTTVDAESAGKLDNQL</sequence>
<dbReference type="AlphaFoldDB" id="A0A7G8PA26"/>